<protein>
    <submittedName>
        <fullName evidence="1">Uncharacterized protein</fullName>
    </submittedName>
</protein>
<keyword evidence="2" id="KW-1185">Reference proteome</keyword>
<reference evidence="1 2" key="1">
    <citation type="journal article" date="2023" name="Arcadia Sci">
        <title>De novo assembly of a long-read Amblyomma americanum tick genome.</title>
        <authorList>
            <person name="Chou S."/>
            <person name="Poskanzer K.E."/>
            <person name="Rollins M."/>
            <person name="Thuy-Boun P.S."/>
        </authorList>
    </citation>
    <scope>NUCLEOTIDE SEQUENCE [LARGE SCALE GENOMIC DNA]</scope>
    <source>
        <strain evidence="1">F_SG_1</strain>
        <tissue evidence="1">Salivary glands</tissue>
    </source>
</reference>
<evidence type="ECO:0000313" key="2">
    <source>
        <dbReference type="Proteomes" id="UP001321473"/>
    </source>
</evidence>
<name>A0AAQ4DUK9_AMBAM</name>
<sequence>MRIPKGFDKIILRHQGGLERLMKYGGAFLADAISKMAGNEDGGAGDVITFNTKQQSILVATGDASRRNKYASLTELIVGDVKTTVSAYVAAPENCGKGVIYDAPIFWTEEEILKRLEYFGNKNPPVLGVRRLGKEAKAVLILFESSKVP</sequence>
<accession>A0AAQ4DUK9</accession>
<dbReference type="EMBL" id="JARKHS020026645">
    <property type="protein sequence ID" value="KAK8766149.1"/>
    <property type="molecule type" value="Genomic_DNA"/>
</dbReference>
<dbReference type="AlphaFoldDB" id="A0AAQ4DUK9"/>
<dbReference type="Proteomes" id="UP001321473">
    <property type="component" value="Unassembled WGS sequence"/>
</dbReference>
<proteinExistence type="predicted"/>
<comment type="caution">
    <text evidence="1">The sequence shown here is derived from an EMBL/GenBank/DDBJ whole genome shotgun (WGS) entry which is preliminary data.</text>
</comment>
<gene>
    <name evidence="1" type="ORF">V5799_007070</name>
</gene>
<organism evidence="1 2">
    <name type="scientific">Amblyomma americanum</name>
    <name type="common">Lone star tick</name>
    <dbReference type="NCBI Taxonomy" id="6943"/>
    <lineage>
        <taxon>Eukaryota</taxon>
        <taxon>Metazoa</taxon>
        <taxon>Ecdysozoa</taxon>
        <taxon>Arthropoda</taxon>
        <taxon>Chelicerata</taxon>
        <taxon>Arachnida</taxon>
        <taxon>Acari</taxon>
        <taxon>Parasitiformes</taxon>
        <taxon>Ixodida</taxon>
        <taxon>Ixodoidea</taxon>
        <taxon>Ixodidae</taxon>
        <taxon>Amblyomminae</taxon>
        <taxon>Amblyomma</taxon>
    </lineage>
</organism>
<evidence type="ECO:0000313" key="1">
    <source>
        <dbReference type="EMBL" id="KAK8766149.1"/>
    </source>
</evidence>